<reference evidence="1 2" key="1">
    <citation type="submission" date="2018-01" db="EMBL/GenBank/DDBJ databases">
        <title>Genomic Encyclopedia of Type Strains, Phase I: the one thousand microbial genomes (KMG-I) project.</title>
        <authorList>
            <person name="Goeker M."/>
        </authorList>
    </citation>
    <scope>NUCLEOTIDE SEQUENCE [LARGE SCALE GENOMIC DNA]</scope>
    <source>
        <strain evidence="1 2">DSM 17960</strain>
    </source>
</reference>
<dbReference type="OrthoDB" id="1336422at2"/>
<dbReference type="Proteomes" id="UP000237056">
    <property type="component" value="Unassembled WGS sequence"/>
</dbReference>
<accession>A0A2S4N5Y3</accession>
<organism evidence="1 2">
    <name type="scientific">Flavobacterium croceum DSM 17960</name>
    <dbReference type="NCBI Taxonomy" id="1121886"/>
    <lineage>
        <taxon>Bacteria</taxon>
        <taxon>Pseudomonadati</taxon>
        <taxon>Bacteroidota</taxon>
        <taxon>Flavobacteriia</taxon>
        <taxon>Flavobacteriales</taxon>
        <taxon>Flavobacteriaceae</taxon>
        <taxon>Flavobacterium</taxon>
    </lineage>
</organism>
<dbReference type="InterPro" id="IPR043720">
    <property type="entry name" value="DUF5661"/>
</dbReference>
<comment type="caution">
    <text evidence="1">The sequence shown here is derived from an EMBL/GenBank/DDBJ whole genome shotgun (WGS) entry which is preliminary data.</text>
</comment>
<dbReference type="Pfam" id="PF18905">
    <property type="entry name" value="DUF5661"/>
    <property type="match status" value="1"/>
</dbReference>
<sequence>MAAKSGNYHDIYLVRDGKYITLKSDVVAFCEKYIKPVHPRNWDWSKRDFENPKNDPTIEEARVIRDLVYKDLKKNVATQIDLSTVVNANAILAFLNPKGKNEEFNMQQFAYALKVELEHGKLKDTNVTNNHPFLTAMIVLAHMSETVTYYERLKVMETEGEIFEITRKIQKTRGKAKEELYKQLADAELSLVDARKELAHRLDIMDEIPVLEEVGD</sequence>
<name>A0A2S4N5Y3_9FLAO</name>
<dbReference type="AlphaFoldDB" id="A0A2S4N5Y3"/>
<gene>
    <name evidence="1" type="ORF">Q361_11436</name>
</gene>
<evidence type="ECO:0000313" key="2">
    <source>
        <dbReference type="Proteomes" id="UP000237056"/>
    </source>
</evidence>
<dbReference type="RefSeq" id="WP_103726722.1">
    <property type="nucleotide sequence ID" value="NZ_PQNY01000014.1"/>
</dbReference>
<protein>
    <submittedName>
        <fullName evidence="1">Uncharacterized protein</fullName>
    </submittedName>
</protein>
<evidence type="ECO:0000313" key="1">
    <source>
        <dbReference type="EMBL" id="POS01090.1"/>
    </source>
</evidence>
<keyword evidence="2" id="KW-1185">Reference proteome</keyword>
<dbReference type="EMBL" id="PQNY01000014">
    <property type="protein sequence ID" value="POS01090.1"/>
    <property type="molecule type" value="Genomic_DNA"/>
</dbReference>
<proteinExistence type="predicted"/>